<evidence type="ECO:0000313" key="1">
    <source>
        <dbReference type="EMBL" id="EFH82724.1"/>
    </source>
</evidence>
<dbReference type="EMBL" id="ADVG01000004">
    <property type="protein sequence ID" value="EFH82724.1"/>
    <property type="molecule type" value="Genomic_DNA"/>
</dbReference>
<dbReference type="AlphaFoldDB" id="D6U256"/>
<protein>
    <recommendedName>
        <fullName evidence="3">DNA-binding protein</fullName>
    </recommendedName>
</protein>
<keyword evidence="2" id="KW-1185">Reference proteome</keyword>
<comment type="caution">
    <text evidence="1">The sequence shown here is derived from an EMBL/GenBank/DDBJ whole genome shotgun (WGS) entry which is preliminary data.</text>
</comment>
<proteinExistence type="predicted"/>
<dbReference type="Proteomes" id="UP000004508">
    <property type="component" value="Unassembled WGS sequence"/>
</dbReference>
<accession>D6U256</accession>
<dbReference type="InParanoid" id="D6U256"/>
<evidence type="ECO:0008006" key="3">
    <source>
        <dbReference type="Google" id="ProtNLM"/>
    </source>
</evidence>
<dbReference type="OrthoDB" id="9981526at2"/>
<evidence type="ECO:0000313" key="2">
    <source>
        <dbReference type="Proteomes" id="UP000004508"/>
    </source>
</evidence>
<gene>
    <name evidence="1" type="ORF">Krac_3567</name>
</gene>
<reference evidence="1 2" key="1">
    <citation type="journal article" date="2011" name="Stand. Genomic Sci.">
        <title>Non-contiguous finished genome sequence and contextual data of the filamentous soil bacterium Ktedonobacter racemifer type strain (SOSP1-21).</title>
        <authorList>
            <person name="Chang Y.J."/>
            <person name="Land M."/>
            <person name="Hauser L."/>
            <person name="Chertkov O."/>
            <person name="Del Rio T.G."/>
            <person name="Nolan M."/>
            <person name="Copeland A."/>
            <person name="Tice H."/>
            <person name="Cheng J.F."/>
            <person name="Lucas S."/>
            <person name="Han C."/>
            <person name="Goodwin L."/>
            <person name="Pitluck S."/>
            <person name="Ivanova N."/>
            <person name="Ovchinikova G."/>
            <person name="Pati A."/>
            <person name="Chen A."/>
            <person name="Palaniappan K."/>
            <person name="Mavromatis K."/>
            <person name="Liolios K."/>
            <person name="Brettin T."/>
            <person name="Fiebig A."/>
            <person name="Rohde M."/>
            <person name="Abt B."/>
            <person name="Goker M."/>
            <person name="Detter J.C."/>
            <person name="Woyke T."/>
            <person name="Bristow J."/>
            <person name="Eisen J.A."/>
            <person name="Markowitz V."/>
            <person name="Hugenholtz P."/>
            <person name="Kyrpides N.C."/>
            <person name="Klenk H.P."/>
            <person name="Lapidus A."/>
        </authorList>
    </citation>
    <scope>NUCLEOTIDE SEQUENCE [LARGE SCALE GENOMIC DNA]</scope>
    <source>
        <strain evidence="2">DSM 44963</strain>
    </source>
</reference>
<sequence length="106" mass="12372">MEEEKKLTLKQWQVKSRLTTQAFAREIKVDARTLKNAMIAGNPVHETTVLLIIDGMKRYFARYPEYAEGYKIPESAEDFKDLVIYDPEKHRKSTAGIKLKKEVEQQ</sequence>
<dbReference type="RefSeq" id="WP_007921068.1">
    <property type="nucleotide sequence ID" value="NZ_ADVG01000004.1"/>
</dbReference>
<organism evidence="1 2">
    <name type="scientific">Ktedonobacter racemifer DSM 44963</name>
    <dbReference type="NCBI Taxonomy" id="485913"/>
    <lineage>
        <taxon>Bacteria</taxon>
        <taxon>Bacillati</taxon>
        <taxon>Chloroflexota</taxon>
        <taxon>Ktedonobacteria</taxon>
        <taxon>Ktedonobacterales</taxon>
        <taxon>Ktedonobacteraceae</taxon>
        <taxon>Ktedonobacter</taxon>
    </lineage>
</organism>
<name>D6U256_KTERA</name>